<gene>
    <name evidence="2" type="ORF">Cvel_1590</name>
</gene>
<proteinExistence type="predicted"/>
<dbReference type="AlphaFoldDB" id="A0A0G4HZZ9"/>
<dbReference type="EMBL" id="CDMZ01004581">
    <property type="protein sequence ID" value="CEM50168.1"/>
    <property type="molecule type" value="Genomic_DNA"/>
</dbReference>
<organism evidence="2">
    <name type="scientific">Chromera velia CCMP2878</name>
    <dbReference type="NCBI Taxonomy" id="1169474"/>
    <lineage>
        <taxon>Eukaryota</taxon>
        <taxon>Sar</taxon>
        <taxon>Alveolata</taxon>
        <taxon>Colpodellida</taxon>
        <taxon>Chromeraceae</taxon>
        <taxon>Chromera</taxon>
    </lineage>
</organism>
<accession>A0A0G4HZZ9</accession>
<evidence type="ECO:0000256" key="1">
    <source>
        <dbReference type="SAM" id="MobiDB-lite"/>
    </source>
</evidence>
<name>A0A0G4HZZ9_9ALVE</name>
<sequence>MFEFGERMLKHKKSASPDDPFSLSEAYMTAFTELFGSFPGPQITAWDVTLNGWRYSDWENQMMSHQEDSPQFQLLFFVRFIHVVVNFAQEVTEKVLLWTGNTIFEDTTPNQQKQRSSIRPPSYRRQSSVPVTKKERKRVGF</sequence>
<feature type="compositionally biased region" description="Polar residues" evidence="1">
    <location>
        <begin position="108"/>
        <end position="130"/>
    </location>
</feature>
<dbReference type="VEuPathDB" id="CryptoDB:Cvel_1590"/>
<feature type="region of interest" description="Disordered" evidence="1">
    <location>
        <begin position="108"/>
        <end position="141"/>
    </location>
</feature>
<evidence type="ECO:0000313" key="2">
    <source>
        <dbReference type="EMBL" id="CEM50168.1"/>
    </source>
</evidence>
<protein>
    <submittedName>
        <fullName evidence="2">Uncharacterized protein</fullName>
    </submittedName>
</protein>
<reference evidence="2" key="1">
    <citation type="submission" date="2014-11" db="EMBL/GenBank/DDBJ databases">
        <authorList>
            <person name="Otto D Thomas"/>
            <person name="Naeem Raeece"/>
        </authorList>
    </citation>
    <scope>NUCLEOTIDE SEQUENCE</scope>
</reference>